<organism evidence="1 2">
    <name type="scientific">Collimonas arenae</name>
    <dbReference type="NCBI Taxonomy" id="279058"/>
    <lineage>
        <taxon>Bacteria</taxon>
        <taxon>Pseudomonadati</taxon>
        <taxon>Pseudomonadota</taxon>
        <taxon>Betaproteobacteria</taxon>
        <taxon>Burkholderiales</taxon>
        <taxon>Oxalobacteraceae</taxon>
        <taxon>Collimonas</taxon>
    </lineage>
</organism>
<dbReference type="EMBL" id="CP013235">
    <property type="protein sequence ID" value="AMP09433.1"/>
    <property type="molecule type" value="Genomic_DNA"/>
</dbReference>
<dbReference type="SUPFAM" id="SSF53335">
    <property type="entry name" value="S-adenosyl-L-methionine-dependent methyltransferases"/>
    <property type="match status" value="1"/>
</dbReference>
<reference evidence="1 2" key="1">
    <citation type="submission" date="2015-11" db="EMBL/GenBank/DDBJ databases">
        <title>Exploring the genomic traits of fungus-feeding bacterial genus Collimonas.</title>
        <authorList>
            <person name="Song C."/>
            <person name="Schmidt R."/>
            <person name="de Jager V."/>
            <person name="Krzyzanowska D."/>
            <person name="Jongedijk E."/>
            <person name="Cankar K."/>
            <person name="Beekwilder J."/>
            <person name="van Veen A."/>
            <person name="de Boer W."/>
            <person name="van Veen J.A."/>
            <person name="Garbeva P."/>
        </authorList>
    </citation>
    <scope>NUCLEOTIDE SEQUENCE [LARGE SCALE GENOMIC DNA]</scope>
    <source>
        <strain evidence="1 2">Ter282</strain>
    </source>
</reference>
<accession>A0A127QH97</accession>
<keyword evidence="1" id="KW-0808">Transferase</keyword>
<protein>
    <submittedName>
        <fullName evidence="1">Putative methyltransferase</fullName>
    </submittedName>
</protein>
<dbReference type="PATRIC" id="fig|279058.18.peg.1630"/>
<dbReference type="Gene3D" id="3.40.50.150">
    <property type="entry name" value="Vaccinia Virus protein VP39"/>
    <property type="match status" value="1"/>
</dbReference>
<dbReference type="GO" id="GO:0032259">
    <property type="term" value="P:methylation"/>
    <property type="evidence" value="ECO:0007669"/>
    <property type="project" value="UniProtKB-KW"/>
</dbReference>
<sequence>MTLLPTDLEHIAALTLEHYNLRAEDFREGTRDHDVSQNIAALLRHIDGAPPFTILDFGCGPGVTCAPSASLATPPSELKAPHVLLRWRVPIAAVKSGNRIF</sequence>
<dbReference type="Proteomes" id="UP000071778">
    <property type="component" value="Chromosome"/>
</dbReference>
<evidence type="ECO:0000313" key="1">
    <source>
        <dbReference type="EMBL" id="AMP09433.1"/>
    </source>
</evidence>
<name>A0A127QH97_9BURK</name>
<dbReference type="InterPro" id="IPR029063">
    <property type="entry name" value="SAM-dependent_MTases_sf"/>
</dbReference>
<dbReference type="GO" id="GO:0008168">
    <property type="term" value="F:methyltransferase activity"/>
    <property type="evidence" value="ECO:0007669"/>
    <property type="project" value="UniProtKB-KW"/>
</dbReference>
<proteinExistence type="predicted"/>
<keyword evidence="2" id="KW-1185">Reference proteome</keyword>
<evidence type="ECO:0000313" key="2">
    <source>
        <dbReference type="Proteomes" id="UP000071778"/>
    </source>
</evidence>
<gene>
    <name evidence="1" type="ORF">CAter282_1651</name>
</gene>
<keyword evidence="1" id="KW-0489">Methyltransferase</keyword>
<dbReference type="AlphaFoldDB" id="A0A127QH97"/>